<keyword evidence="6 12" id="KW-0349">Heme</keyword>
<evidence type="ECO:0000256" key="9">
    <source>
        <dbReference type="ARBA" id="ARBA00023004"/>
    </source>
</evidence>
<evidence type="ECO:0000256" key="12">
    <source>
        <dbReference type="PROSITE-ProRule" id="PRU00433"/>
    </source>
</evidence>
<dbReference type="GO" id="GO:0005506">
    <property type="term" value="F:iron ion binding"/>
    <property type="evidence" value="ECO:0007669"/>
    <property type="project" value="InterPro"/>
</dbReference>
<keyword evidence="7 12" id="KW-0479">Metal-binding</keyword>
<dbReference type="InterPro" id="IPR029490">
    <property type="entry name" value="Cytochrom_C550"/>
</dbReference>
<evidence type="ECO:0000313" key="14">
    <source>
        <dbReference type="EMBL" id="ACL46180.1"/>
    </source>
</evidence>
<name>B8HUH8_CYAP4</name>
<dbReference type="GO" id="GO:0022904">
    <property type="term" value="P:respiratory electron transport chain"/>
    <property type="evidence" value="ECO:0007669"/>
    <property type="project" value="InterPro"/>
</dbReference>
<evidence type="ECO:0000256" key="8">
    <source>
        <dbReference type="ARBA" id="ARBA00022982"/>
    </source>
</evidence>
<evidence type="ECO:0000256" key="10">
    <source>
        <dbReference type="ARBA" id="ARBA00023136"/>
    </source>
</evidence>
<dbReference type="GO" id="GO:0009055">
    <property type="term" value="F:electron transfer activity"/>
    <property type="evidence" value="ECO:0007669"/>
    <property type="project" value="InterPro"/>
</dbReference>
<dbReference type="OrthoDB" id="486949at2"/>
<accession>B8HUH8</accession>
<dbReference type="PIRSF" id="PIRSF005890">
    <property type="entry name" value="Phot_II_cyt_c550"/>
    <property type="match status" value="1"/>
</dbReference>
<dbReference type="GO" id="GO:0009523">
    <property type="term" value="C:photosystem II"/>
    <property type="evidence" value="ECO:0007669"/>
    <property type="project" value="UniProtKB-KW"/>
</dbReference>
<dbReference type="GO" id="GO:0020037">
    <property type="term" value="F:heme binding"/>
    <property type="evidence" value="ECO:0007669"/>
    <property type="project" value="InterPro"/>
</dbReference>
<gene>
    <name evidence="14" type="ordered locus">Cyan7425_3863</name>
</gene>
<dbReference type="InterPro" id="IPR016003">
    <property type="entry name" value="PsbV_cyt_c550-like"/>
</dbReference>
<proteinExistence type="inferred from homology"/>
<comment type="similarity">
    <text evidence="3">Belongs to the cytochrome c family. PsbV subfamily.</text>
</comment>
<evidence type="ECO:0000256" key="6">
    <source>
        <dbReference type="ARBA" id="ARBA00022617"/>
    </source>
</evidence>
<dbReference type="InterPro" id="IPR036909">
    <property type="entry name" value="Cyt_c-like_dom_sf"/>
</dbReference>
<keyword evidence="5" id="KW-0602">Photosynthesis</keyword>
<dbReference type="NCBIfam" id="TIGR03046">
    <property type="entry name" value="PS_II_psbV2"/>
    <property type="match status" value="1"/>
</dbReference>
<dbReference type="PROSITE" id="PS51007">
    <property type="entry name" value="CYTC"/>
    <property type="match status" value="1"/>
</dbReference>
<dbReference type="KEGG" id="cyn:Cyan7425_3863"/>
<dbReference type="Gene3D" id="1.10.760.10">
    <property type="entry name" value="Cytochrome c-like domain"/>
    <property type="match status" value="1"/>
</dbReference>
<dbReference type="eggNOG" id="COG2010">
    <property type="taxonomic scope" value="Bacteria"/>
</dbReference>
<dbReference type="Pfam" id="PF14495">
    <property type="entry name" value="Cytochrom_C550"/>
    <property type="match status" value="1"/>
</dbReference>
<keyword evidence="4" id="KW-0813">Transport</keyword>
<keyword evidence="11" id="KW-0604">Photosystem II</keyword>
<evidence type="ECO:0000256" key="11">
    <source>
        <dbReference type="ARBA" id="ARBA00023276"/>
    </source>
</evidence>
<keyword evidence="8" id="KW-0249">Electron transport</keyword>
<comment type="subcellular location">
    <subcellularLocation>
        <location evidence="2">Membrane</location>
        <topology evidence="2">Peripheral membrane protein</topology>
    </subcellularLocation>
</comment>
<sequence>MLKTPALPWLLGLLLILQMVIVQPALAARVDEYVYRFLAKEPVTIPINSAGETQLFSPEELTLGKQLFDQNCKNCHVGGATLPNPAESLALADLRAANPPRDNVAALVAYQRSPMLQDGSELSYLCRRVSEDWLTNDQLQDLAAFLLRAAEKSPGWGTDALELSF</sequence>
<comment type="cofactor">
    <cofactor evidence="1">
        <name>heme c</name>
        <dbReference type="ChEBI" id="CHEBI:61717"/>
    </cofactor>
</comment>
<feature type="domain" description="Cytochrome c" evidence="13">
    <location>
        <begin position="59"/>
        <end position="150"/>
    </location>
</feature>
<evidence type="ECO:0000256" key="7">
    <source>
        <dbReference type="ARBA" id="ARBA00022723"/>
    </source>
</evidence>
<dbReference type="EMBL" id="CP001344">
    <property type="protein sequence ID" value="ACL46180.1"/>
    <property type="molecule type" value="Genomic_DNA"/>
</dbReference>
<evidence type="ECO:0000259" key="13">
    <source>
        <dbReference type="PROSITE" id="PS51007"/>
    </source>
</evidence>
<dbReference type="STRING" id="395961.Cyan7425_3863"/>
<dbReference type="AlphaFoldDB" id="B8HUH8"/>
<keyword evidence="9 12" id="KW-0408">Iron</keyword>
<evidence type="ECO:0000256" key="1">
    <source>
        <dbReference type="ARBA" id="ARBA00001926"/>
    </source>
</evidence>
<organism evidence="14">
    <name type="scientific">Cyanothece sp. (strain PCC 7425 / ATCC 29141)</name>
    <dbReference type="NCBI Taxonomy" id="395961"/>
    <lineage>
        <taxon>Bacteria</taxon>
        <taxon>Bacillati</taxon>
        <taxon>Cyanobacteriota</taxon>
        <taxon>Cyanophyceae</taxon>
        <taxon>Gomontiellales</taxon>
        <taxon>Cyanothecaceae</taxon>
        <taxon>Cyanothece</taxon>
    </lineage>
</organism>
<evidence type="ECO:0000256" key="4">
    <source>
        <dbReference type="ARBA" id="ARBA00022448"/>
    </source>
</evidence>
<dbReference type="GO" id="GO:0015979">
    <property type="term" value="P:photosynthesis"/>
    <property type="evidence" value="ECO:0007669"/>
    <property type="project" value="UniProtKB-KW"/>
</dbReference>
<dbReference type="HOGENOM" id="CLU_104149_0_0_3"/>
<dbReference type="SUPFAM" id="SSF46626">
    <property type="entry name" value="Cytochrome c"/>
    <property type="match status" value="1"/>
</dbReference>
<protein>
    <submittedName>
        <fullName evidence="14">Photosystem II cytochrome PsbV2</fullName>
    </submittedName>
</protein>
<evidence type="ECO:0000256" key="5">
    <source>
        <dbReference type="ARBA" id="ARBA00022531"/>
    </source>
</evidence>
<evidence type="ECO:0000256" key="3">
    <source>
        <dbReference type="ARBA" id="ARBA00010433"/>
    </source>
</evidence>
<evidence type="ECO:0000256" key="2">
    <source>
        <dbReference type="ARBA" id="ARBA00004170"/>
    </source>
</evidence>
<keyword evidence="10" id="KW-0472">Membrane</keyword>
<reference evidence="14" key="1">
    <citation type="submission" date="2009-01" db="EMBL/GenBank/DDBJ databases">
        <title>Complete sequence of chromosome Cyanothece sp. PCC 7425.</title>
        <authorList>
            <consortium name="US DOE Joint Genome Institute"/>
            <person name="Lucas S."/>
            <person name="Copeland A."/>
            <person name="Lapidus A."/>
            <person name="Glavina del Rio T."/>
            <person name="Dalin E."/>
            <person name="Tice H."/>
            <person name="Bruce D."/>
            <person name="Goodwin L."/>
            <person name="Pitluck S."/>
            <person name="Sims D."/>
            <person name="Meineke L."/>
            <person name="Brettin T."/>
            <person name="Detter J.C."/>
            <person name="Han C."/>
            <person name="Larimer F."/>
            <person name="Land M."/>
            <person name="Hauser L."/>
            <person name="Kyrpides N."/>
            <person name="Ovchinnikova G."/>
            <person name="Liberton M."/>
            <person name="Stoeckel J."/>
            <person name="Banerjee A."/>
            <person name="Singh A."/>
            <person name="Page L."/>
            <person name="Sato H."/>
            <person name="Zhao L."/>
            <person name="Sherman L."/>
            <person name="Pakrasi H."/>
            <person name="Richardson P."/>
        </authorList>
    </citation>
    <scope>NUCLEOTIDE SEQUENCE</scope>
    <source>
        <strain evidence="14">PCC 7425</strain>
    </source>
</reference>
<dbReference type="InterPro" id="IPR009056">
    <property type="entry name" value="Cyt_c-like_dom"/>
</dbReference>